<dbReference type="Proteomes" id="UP001569414">
    <property type="component" value="Unassembled WGS sequence"/>
</dbReference>
<comment type="caution">
    <text evidence="1">The sequence shown here is derived from an EMBL/GenBank/DDBJ whole genome shotgun (WGS) entry which is preliminary data.</text>
</comment>
<accession>A0ABV4NRD6</accession>
<dbReference type="InterPro" id="IPR018840">
    <property type="entry name" value="DUF2441"/>
</dbReference>
<evidence type="ECO:0000313" key="2">
    <source>
        <dbReference type="Proteomes" id="UP001569414"/>
    </source>
</evidence>
<evidence type="ECO:0000313" key="1">
    <source>
        <dbReference type="EMBL" id="MFA0791501.1"/>
    </source>
</evidence>
<dbReference type="SUPFAM" id="SSF56399">
    <property type="entry name" value="ADP-ribosylation"/>
    <property type="match status" value="1"/>
</dbReference>
<dbReference type="EMBL" id="JBGMEL010000012">
    <property type="protein sequence ID" value="MFA0791501.1"/>
    <property type="molecule type" value="Genomic_DNA"/>
</dbReference>
<protein>
    <submittedName>
        <fullName evidence="1">DUF2441 domain-containing protein</fullName>
    </submittedName>
</protein>
<dbReference type="RefSeq" id="WP_371844027.1">
    <property type="nucleotide sequence ID" value="NZ_JBGMEL010000012.1"/>
</dbReference>
<organism evidence="1 2">
    <name type="scientific">Microbulbifer echini</name>
    <dbReference type="NCBI Taxonomy" id="1529067"/>
    <lineage>
        <taxon>Bacteria</taxon>
        <taxon>Pseudomonadati</taxon>
        <taxon>Pseudomonadota</taxon>
        <taxon>Gammaproteobacteria</taxon>
        <taxon>Cellvibrionales</taxon>
        <taxon>Microbulbiferaceae</taxon>
        <taxon>Microbulbifer</taxon>
    </lineage>
</organism>
<proteinExistence type="predicted"/>
<sequence>MELLFEYVRQAHFPELFSRFESFFACESIEDARLFKNNFGGGEGGIFEVYTENRHFRGNINLLNNDQTSLVCSQFAHAYWKGQQGPFPYCFWEVLLELPVTIGQRIE</sequence>
<name>A0ABV4NRD6_9GAMM</name>
<gene>
    <name evidence="1" type="ORF">ACCI51_13165</name>
</gene>
<dbReference type="Pfam" id="PF10386">
    <property type="entry name" value="DUF2441"/>
    <property type="match status" value="1"/>
</dbReference>
<keyword evidence="2" id="KW-1185">Reference proteome</keyword>
<reference evidence="1 2" key="1">
    <citation type="submission" date="2024-08" db="EMBL/GenBank/DDBJ databases">
        <authorList>
            <person name="Ishaq N."/>
        </authorList>
    </citation>
    <scope>NUCLEOTIDE SEQUENCE [LARGE SCALE GENOMIC DNA]</scope>
    <source>
        <strain evidence="1 2">JCM 30400</strain>
    </source>
</reference>